<dbReference type="SUPFAM" id="SSF49785">
    <property type="entry name" value="Galactose-binding domain-like"/>
    <property type="match status" value="1"/>
</dbReference>
<comment type="similarity">
    <text evidence="1">Belongs to the PITHD1 family.</text>
</comment>
<protein>
    <submittedName>
        <fullName evidence="4">PITH domain-containing protein GA19395-like</fullName>
    </submittedName>
</protein>
<dbReference type="GO" id="GO:0080090">
    <property type="term" value="P:regulation of primary metabolic process"/>
    <property type="evidence" value="ECO:0007669"/>
    <property type="project" value="UniProtKB-ARBA"/>
</dbReference>
<dbReference type="PANTHER" id="PTHR12175">
    <property type="entry name" value="AD039 HT014 THIOREDOXIN FAMILY TRP26"/>
    <property type="match status" value="1"/>
</dbReference>
<dbReference type="GO" id="GO:0005634">
    <property type="term" value="C:nucleus"/>
    <property type="evidence" value="ECO:0007669"/>
    <property type="project" value="TreeGrafter"/>
</dbReference>
<reference evidence="4" key="1">
    <citation type="submission" date="2025-08" db="UniProtKB">
        <authorList>
            <consortium name="RefSeq"/>
        </authorList>
    </citation>
    <scope>IDENTIFICATION</scope>
    <source>
        <tissue evidence="4">Whole sample</tissue>
    </source>
</reference>
<dbReference type="GO" id="GO:0005737">
    <property type="term" value="C:cytoplasm"/>
    <property type="evidence" value="ECO:0007669"/>
    <property type="project" value="UniProtKB-ARBA"/>
</dbReference>
<dbReference type="InterPro" id="IPR045099">
    <property type="entry name" value="PITH1-like"/>
</dbReference>
<dbReference type="PANTHER" id="PTHR12175:SF1">
    <property type="entry name" value="PITH DOMAIN-CONTAINING PROTEIN 1"/>
    <property type="match status" value="1"/>
</dbReference>
<keyword evidence="3" id="KW-1185">Reference proteome</keyword>
<dbReference type="PROSITE" id="PS51532">
    <property type="entry name" value="PITH"/>
    <property type="match status" value="1"/>
</dbReference>
<dbReference type="Pfam" id="PF06201">
    <property type="entry name" value="PITH"/>
    <property type="match status" value="1"/>
</dbReference>
<accession>A0A8B8CW97</accession>
<dbReference type="Proteomes" id="UP000694844">
    <property type="component" value="Chromosome 2"/>
</dbReference>
<dbReference type="GO" id="GO:0060255">
    <property type="term" value="P:regulation of macromolecule metabolic process"/>
    <property type="evidence" value="ECO:0007669"/>
    <property type="project" value="UniProtKB-ARBA"/>
</dbReference>
<evidence type="ECO:0000313" key="3">
    <source>
        <dbReference type="Proteomes" id="UP000694844"/>
    </source>
</evidence>
<feature type="domain" description="PITH" evidence="2">
    <location>
        <begin position="22"/>
        <end position="192"/>
    </location>
</feature>
<dbReference type="GO" id="GO:0045654">
    <property type="term" value="P:positive regulation of megakaryocyte differentiation"/>
    <property type="evidence" value="ECO:0007669"/>
    <property type="project" value="UniProtKB-ARBA"/>
</dbReference>
<dbReference type="InterPro" id="IPR008979">
    <property type="entry name" value="Galactose-bd-like_sf"/>
</dbReference>
<dbReference type="FunFam" id="2.60.120.470:FF:000002">
    <property type="entry name" value="PITH domain-containing protein 1"/>
    <property type="match status" value="1"/>
</dbReference>
<proteinExistence type="inferred from homology"/>
<sequence length="212" mass="23636">MSGHGHSHGGGCGGNHDCDEHMTEEQLAAAYSLYTKINMDAVQCLNTDNPAKCVFKPWEQRLDKEKFVESDADPELMFIIPFTGNVKLKGIIVIGGEEGSHPNKMRLFKNAPEMTFDDVGRKADQEFELTPDSQGNIQYGVIAARFNSVDTLTIHFPSNFGEDNTKIYYIGLKGDFHEAPRQEVVIATYEAQPMPGDHEATSDFENFHHPIS</sequence>
<dbReference type="RefSeq" id="XP_022319915.1">
    <property type="nucleotide sequence ID" value="XM_022464207.1"/>
</dbReference>
<dbReference type="InterPro" id="IPR037047">
    <property type="entry name" value="PITH_dom_sf"/>
</dbReference>
<dbReference type="KEGG" id="cvn:111122417"/>
<evidence type="ECO:0000313" key="4">
    <source>
        <dbReference type="RefSeq" id="XP_022319915.1"/>
    </source>
</evidence>
<organism evidence="3 4">
    <name type="scientific">Crassostrea virginica</name>
    <name type="common">Eastern oyster</name>
    <dbReference type="NCBI Taxonomy" id="6565"/>
    <lineage>
        <taxon>Eukaryota</taxon>
        <taxon>Metazoa</taxon>
        <taxon>Spiralia</taxon>
        <taxon>Lophotrochozoa</taxon>
        <taxon>Mollusca</taxon>
        <taxon>Bivalvia</taxon>
        <taxon>Autobranchia</taxon>
        <taxon>Pteriomorphia</taxon>
        <taxon>Ostreida</taxon>
        <taxon>Ostreoidea</taxon>
        <taxon>Ostreidae</taxon>
        <taxon>Crassostrea</taxon>
    </lineage>
</organism>
<dbReference type="InterPro" id="IPR010400">
    <property type="entry name" value="PITH_dom"/>
</dbReference>
<dbReference type="GeneID" id="111122417"/>
<evidence type="ECO:0000259" key="2">
    <source>
        <dbReference type="PROSITE" id="PS51532"/>
    </source>
</evidence>
<name>A0A8B8CW97_CRAVI</name>
<gene>
    <name evidence="4" type="primary">LOC111122417</name>
</gene>
<dbReference type="Gene3D" id="2.60.120.470">
    <property type="entry name" value="PITH domain"/>
    <property type="match status" value="1"/>
</dbReference>
<dbReference type="AlphaFoldDB" id="A0A8B8CW97"/>
<evidence type="ECO:0000256" key="1">
    <source>
        <dbReference type="ARBA" id="ARBA00025788"/>
    </source>
</evidence>
<dbReference type="OrthoDB" id="2635at2759"/>